<dbReference type="AlphaFoldDB" id="X1F0D9"/>
<protein>
    <submittedName>
        <fullName evidence="1">Uncharacterized protein</fullName>
    </submittedName>
</protein>
<sequence length="33" mass="4089">QRKWGFEWTYQTQTDLIPDLNNLLDELRSFFVN</sequence>
<accession>X1F0D9</accession>
<gene>
    <name evidence="1" type="ORF">S01H4_58361</name>
</gene>
<evidence type="ECO:0000313" key="1">
    <source>
        <dbReference type="EMBL" id="GAH14288.1"/>
    </source>
</evidence>
<name>X1F0D9_9ZZZZ</name>
<dbReference type="EMBL" id="BART01034080">
    <property type="protein sequence ID" value="GAH14288.1"/>
    <property type="molecule type" value="Genomic_DNA"/>
</dbReference>
<proteinExistence type="predicted"/>
<reference evidence="1" key="1">
    <citation type="journal article" date="2014" name="Front. Microbiol.">
        <title>High frequency of phylogenetically diverse reductive dehalogenase-homologous genes in deep subseafloor sedimentary metagenomes.</title>
        <authorList>
            <person name="Kawai M."/>
            <person name="Futagami T."/>
            <person name="Toyoda A."/>
            <person name="Takaki Y."/>
            <person name="Nishi S."/>
            <person name="Hori S."/>
            <person name="Arai W."/>
            <person name="Tsubouchi T."/>
            <person name="Morono Y."/>
            <person name="Uchiyama I."/>
            <person name="Ito T."/>
            <person name="Fujiyama A."/>
            <person name="Inagaki F."/>
            <person name="Takami H."/>
        </authorList>
    </citation>
    <scope>NUCLEOTIDE SEQUENCE</scope>
    <source>
        <strain evidence="1">Expedition CK06-06</strain>
    </source>
</reference>
<organism evidence="1">
    <name type="scientific">marine sediment metagenome</name>
    <dbReference type="NCBI Taxonomy" id="412755"/>
    <lineage>
        <taxon>unclassified sequences</taxon>
        <taxon>metagenomes</taxon>
        <taxon>ecological metagenomes</taxon>
    </lineage>
</organism>
<comment type="caution">
    <text evidence="1">The sequence shown here is derived from an EMBL/GenBank/DDBJ whole genome shotgun (WGS) entry which is preliminary data.</text>
</comment>
<feature type="non-terminal residue" evidence="1">
    <location>
        <position position="1"/>
    </location>
</feature>